<evidence type="ECO:0000256" key="8">
    <source>
        <dbReference type="ARBA" id="ARBA00023242"/>
    </source>
</evidence>
<keyword evidence="7 10" id="KW-0694">RNA-binding</keyword>
<evidence type="ECO:0000256" key="5">
    <source>
        <dbReference type="ARBA" id="ARBA00022679"/>
    </source>
</evidence>
<evidence type="ECO:0000313" key="14">
    <source>
        <dbReference type="Proteomes" id="UP000187455"/>
    </source>
</evidence>
<dbReference type="SUPFAM" id="SSF53335">
    <property type="entry name" value="S-adenosyl-L-methionine-dependent methyltransferases"/>
    <property type="match status" value="1"/>
</dbReference>
<dbReference type="NCBIfam" id="TIGR00446">
    <property type="entry name" value="nop2p"/>
    <property type="match status" value="1"/>
</dbReference>
<dbReference type="GO" id="GO:0070475">
    <property type="term" value="P:rRNA base methylation"/>
    <property type="evidence" value="ECO:0007669"/>
    <property type="project" value="TreeGrafter"/>
</dbReference>
<keyword evidence="8" id="KW-0539">Nucleus</keyword>
<dbReference type="STRING" id="133383.A0A1R0GWY4"/>
<proteinExistence type="inferred from homology"/>
<evidence type="ECO:0000256" key="7">
    <source>
        <dbReference type="ARBA" id="ARBA00022884"/>
    </source>
</evidence>
<dbReference type="Proteomes" id="UP000187455">
    <property type="component" value="Unassembled WGS sequence"/>
</dbReference>
<dbReference type="GO" id="GO:0005730">
    <property type="term" value="C:nucleolus"/>
    <property type="evidence" value="ECO:0007669"/>
    <property type="project" value="UniProtKB-SubCell"/>
</dbReference>
<reference evidence="13 14" key="1">
    <citation type="journal article" date="2016" name="Mol. Biol. Evol.">
        <title>Genome-Wide Survey of Gut Fungi (Harpellales) Reveals the First Horizontally Transferred Ubiquitin Gene from a Mosquito Host.</title>
        <authorList>
            <person name="Wang Y."/>
            <person name="White M.M."/>
            <person name="Kvist S."/>
            <person name="Moncalvo J.M."/>
        </authorList>
    </citation>
    <scope>NUCLEOTIDE SEQUENCE [LARGE SCALE GENOMIC DNA]</scope>
    <source>
        <strain evidence="13 14">ALG-7-W6</strain>
    </source>
</reference>
<name>A0A1R0GWY4_9FUNG</name>
<dbReference type="Gene3D" id="3.40.50.150">
    <property type="entry name" value="Vaccinia Virus protein VP39"/>
    <property type="match status" value="1"/>
</dbReference>
<dbReference type="InterPro" id="IPR023273">
    <property type="entry name" value="RCMT_NOP2"/>
</dbReference>
<dbReference type="InterPro" id="IPR011023">
    <property type="entry name" value="Nop2p"/>
</dbReference>
<sequence>MGRKSKNKQDIPLPVEIEKNTGKTTAALRNTLKHIENNKAKIRQLNQKNKLAKKNSIPPPENISQKSPVSENKKKNIPASKRKASDPPADSSPSSPPTSTKKPKSNSDSKPKHEGWDDPSIESEDQQDSTIDSEDFSDEDSDSDESHHSDDSDNTAPQPSSGKSEKDFLFDLDSESENFPENSALGFDDEDDINLADEFDSDDDIADNDSYDYNSSDDEADNTIEGMERKSKQLLEIDSLIESDSKKELSEATLNMPAVDGTELFFLPTPEELALESEGLKDIKTVQMRVQEVVNVLNNFSRLKNPINSRSEYISQLKSDLEFVYGYNSFLINKLFDIFTISELLEFLEANETPRPITIRVNTLKAKRKQVAQALIKRGVNLDVVAGKWSKVGLTIYESPVPIGATPEYMSGLYMIQSASSFLPVLAMNPLPNERILDMSAAPGGKSTYIAALMQNTGIVFVNDANKDRTRALVANIHRLGVTNSVVSNYDGREFPKVMGGFDRVLLDAPCSGTGVISKDPSVKTNKSETDMGLLTHLQKELILSAIDSVTSNPGENSGVIIYSTCSVTVDENESVVNYALKKRPNVKLVSTGLDFGKDGFTSFCGNHFHPSLSLTKRFYPHTNNMDGFFVAKFQKLSKKSISSSKQSS</sequence>
<evidence type="ECO:0000256" key="11">
    <source>
        <dbReference type="SAM" id="MobiDB-lite"/>
    </source>
</evidence>
<dbReference type="Gene3D" id="3.30.70.1170">
    <property type="entry name" value="Sun protein, domain 3"/>
    <property type="match status" value="1"/>
</dbReference>
<dbReference type="PANTHER" id="PTHR22807">
    <property type="entry name" value="NOP2 YEAST -RELATED NOL1/NOP2/FMU SUN DOMAIN-CONTAINING"/>
    <property type="match status" value="1"/>
</dbReference>
<dbReference type="PRINTS" id="PR02012">
    <property type="entry name" value="RCMTNOP2"/>
</dbReference>
<accession>A0A1R0GWY4</accession>
<feature type="compositionally biased region" description="Low complexity" evidence="11">
    <location>
        <begin position="86"/>
        <end position="100"/>
    </location>
</feature>
<comment type="similarity">
    <text evidence="2 10">Belongs to the class I-like SAM-binding methyltransferase superfamily. RsmB/NOP family.</text>
</comment>
<dbReference type="InterPro" id="IPR001678">
    <property type="entry name" value="MeTrfase_RsmB-F_NOP2_dom"/>
</dbReference>
<dbReference type="Pfam" id="PF22458">
    <property type="entry name" value="RsmF-B_ferredox"/>
    <property type="match status" value="1"/>
</dbReference>
<keyword evidence="6 10" id="KW-0949">S-adenosyl-L-methionine</keyword>
<dbReference type="EMBL" id="LSSL01002481">
    <property type="protein sequence ID" value="OLY81411.1"/>
    <property type="molecule type" value="Genomic_DNA"/>
</dbReference>
<dbReference type="Pfam" id="PF01189">
    <property type="entry name" value="Methyltr_RsmB-F"/>
    <property type="match status" value="1"/>
</dbReference>
<dbReference type="InterPro" id="IPR023267">
    <property type="entry name" value="RCMT"/>
</dbReference>
<feature type="active site" description="Nucleophile" evidence="10">
    <location>
        <position position="566"/>
    </location>
</feature>
<feature type="compositionally biased region" description="Basic and acidic residues" evidence="11">
    <location>
        <begin position="105"/>
        <end position="116"/>
    </location>
</feature>
<dbReference type="FunFam" id="3.30.70.1170:FF:000001">
    <property type="entry name" value="Ribosomal RNA methyltransferase Nop2"/>
    <property type="match status" value="1"/>
</dbReference>
<dbReference type="PRINTS" id="PR02008">
    <property type="entry name" value="RCMTFAMILY"/>
</dbReference>
<keyword evidence="5 10" id="KW-0808">Transferase</keyword>
<evidence type="ECO:0000259" key="12">
    <source>
        <dbReference type="PROSITE" id="PS51686"/>
    </source>
</evidence>
<keyword evidence="3" id="KW-0690">Ribosome biogenesis</keyword>
<dbReference type="InterPro" id="IPR054728">
    <property type="entry name" value="RsmB-like_ferredoxin"/>
</dbReference>
<dbReference type="OrthoDB" id="427002at2759"/>
<feature type="region of interest" description="Disordered" evidence="11">
    <location>
        <begin position="1"/>
        <end position="222"/>
    </location>
</feature>
<feature type="binding site" evidence="10">
    <location>
        <position position="464"/>
    </location>
    <ligand>
        <name>S-adenosyl-L-methionine</name>
        <dbReference type="ChEBI" id="CHEBI:59789"/>
    </ligand>
</feature>
<feature type="binding site" evidence="10">
    <location>
        <position position="508"/>
    </location>
    <ligand>
        <name>S-adenosyl-L-methionine</name>
        <dbReference type="ChEBI" id="CHEBI:59789"/>
    </ligand>
</feature>
<gene>
    <name evidence="13" type="ORF">AYI68_g4483</name>
</gene>
<keyword evidence="4 10" id="KW-0489">Methyltransferase</keyword>
<dbReference type="InterPro" id="IPR049560">
    <property type="entry name" value="MeTrfase_RsmB-F_NOP2_cat"/>
</dbReference>
<feature type="compositionally biased region" description="Acidic residues" evidence="11">
    <location>
        <begin position="187"/>
        <end position="222"/>
    </location>
</feature>
<feature type="binding site" evidence="10">
    <location>
        <begin position="440"/>
        <end position="446"/>
    </location>
    <ligand>
        <name>S-adenosyl-L-methionine</name>
        <dbReference type="ChEBI" id="CHEBI:59789"/>
    </ligand>
</feature>
<evidence type="ECO:0000256" key="3">
    <source>
        <dbReference type="ARBA" id="ARBA00022517"/>
    </source>
</evidence>
<dbReference type="PROSITE" id="PS01153">
    <property type="entry name" value="NOL1_NOP2_SUN"/>
    <property type="match status" value="1"/>
</dbReference>
<comment type="caution">
    <text evidence="13">The sequence shown here is derived from an EMBL/GenBank/DDBJ whole genome shotgun (WGS) entry which is preliminary data.</text>
</comment>
<dbReference type="PROSITE" id="PS51686">
    <property type="entry name" value="SAM_MT_RSMB_NOP"/>
    <property type="match status" value="1"/>
</dbReference>
<dbReference type="AlphaFoldDB" id="A0A1R0GWY4"/>
<dbReference type="InterPro" id="IPR018314">
    <property type="entry name" value="RsmB/NOL1/NOP2-like_CS"/>
</dbReference>
<feature type="domain" description="SAM-dependent MTase RsmB/NOP-type" evidence="12">
    <location>
        <begin position="347"/>
        <end position="637"/>
    </location>
</feature>
<keyword evidence="14" id="KW-1185">Reference proteome</keyword>
<evidence type="ECO:0000256" key="6">
    <source>
        <dbReference type="ARBA" id="ARBA00022691"/>
    </source>
</evidence>
<comment type="subcellular location">
    <subcellularLocation>
        <location evidence="1">Nucleus</location>
        <location evidence="1">Nucleolus</location>
    </subcellularLocation>
</comment>
<dbReference type="GO" id="GO:0000470">
    <property type="term" value="P:maturation of LSU-rRNA"/>
    <property type="evidence" value="ECO:0007669"/>
    <property type="project" value="TreeGrafter"/>
</dbReference>
<evidence type="ECO:0000256" key="4">
    <source>
        <dbReference type="ARBA" id="ARBA00022603"/>
    </source>
</evidence>
<dbReference type="InterPro" id="IPR029063">
    <property type="entry name" value="SAM-dependent_MTases_sf"/>
</dbReference>
<evidence type="ECO:0000256" key="1">
    <source>
        <dbReference type="ARBA" id="ARBA00004604"/>
    </source>
</evidence>
<organism evidence="13 14">
    <name type="scientific">Smittium mucronatum</name>
    <dbReference type="NCBI Taxonomy" id="133383"/>
    <lineage>
        <taxon>Eukaryota</taxon>
        <taxon>Fungi</taxon>
        <taxon>Fungi incertae sedis</taxon>
        <taxon>Zoopagomycota</taxon>
        <taxon>Kickxellomycotina</taxon>
        <taxon>Harpellomycetes</taxon>
        <taxon>Harpellales</taxon>
        <taxon>Legeriomycetaceae</taxon>
        <taxon>Smittium</taxon>
    </lineage>
</organism>
<dbReference type="GO" id="GO:0009383">
    <property type="term" value="F:rRNA (cytosine-C5-)-methyltransferase activity"/>
    <property type="evidence" value="ECO:0007669"/>
    <property type="project" value="TreeGrafter"/>
</dbReference>
<protein>
    <recommendedName>
        <fullName evidence="9">Nucleolar protein 2</fullName>
    </recommendedName>
</protein>
<feature type="binding site" evidence="10">
    <location>
        <position position="491"/>
    </location>
    <ligand>
        <name>S-adenosyl-L-methionine</name>
        <dbReference type="ChEBI" id="CHEBI:59789"/>
    </ligand>
</feature>
<feature type="compositionally biased region" description="Acidic residues" evidence="11">
    <location>
        <begin position="117"/>
        <end position="143"/>
    </location>
</feature>
<evidence type="ECO:0000256" key="9">
    <source>
        <dbReference type="ARBA" id="ARBA00082314"/>
    </source>
</evidence>
<dbReference type="PANTHER" id="PTHR22807:SF30">
    <property type="entry name" value="28S RRNA (CYTOSINE(4447)-C(5))-METHYLTRANSFERASE-RELATED"/>
    <property type="match status" value="1"/>
</dbReference>
<dbReference type="GO" id="GO:0003723">
    <property type="term" value="F:RNA binding"/>
    <property type="evidence" value="ECO:0007669"/>
    <property type="project" value="UniProtKB-UniRule"/>
</dbReference>
<evidence type="ECO:0000313" key="13">
    <source>
        <dbReference type="EMBL" id="OLY81411.1"/>
    </source>
</evidence>
<evidence type="ECO:0000256" key="2">
    <source>
        <dbReference type="ARBA" id="ARBA00007494"/>
    </source>
</evidence>
<evidence type="ECO:0000256" key="10">
    <source>
        <dbReference type="PROSITE-ProRule" id="PRU01023"/>
    </source>
</evidence>